<evidence type="ECO:0000313" key="3">
    <source>
        <dbReference type="Proteomes" id="UP001202922"/>
    </source>
</evidence>
<evidence type="ECO:0000259" key="1">
    <source>
        <dbReference type="PROSITE" id="PS50093"/>
    </source>
</evidence>
<accession>A0ABS9U2L4</accession>
<dbReference type="EMBL" id="JAKZBV010000001">
    <property type="protein sequence ID" value="MCH6470816.1"/>
    <property type="molecule type" value="Genomic_DNA"/>
</dbReference>
<comment type="caution">
    <text evidence="2">The sequence shown here is derived from an EMBL/GenBank/DDBJ whole genome shotgun (WGS) entry which is preliminary data.</text>
</comment>
<evidence type="ECO:0000313" key="2">
    <source>
        <dbReference type="EMBL" id="MCH6470816.1"/>
    </source>
</evidence>
<organism evidence="2 3">
    <name type="scientific">Sinomonas terrae</name>
    <dbReference type="NCBI Taxonomy" id="2908838"/>
    <lineage>
        <taxon>Bacteria</taxon>
        <taxon>Bacillati</taxon>
        <taxon>Actinomycetota</taxon>
        <taxon>Actinomycetes</taxon>
        <taxon>Micrococcales</taxon>
        <taxon>Micrococcaceae</taxon>
        <taxon>Sinomonas</taxon>
    </lineage>
</organism>
<name>A0ABS9U2L4_9MICC</name>
<sequence length="195" mass="20951">MLVNWYRQLPGSERERLEPGCLYPGEAPERPGGGLVVSVTQRQLRELPIAPAGLGVQPGRDTLKGAETNVYAEPAGQSFRVTVLGRGVEVRVRPVVHRFDYGDGAALDSAAPGGPLPQERWGEKTVTSHVYKATGDYLVGLVSVFAGEFSVEGGPWQPIAGTTEVPTPPRPVSVWRSEVRLYAEDCNANPEGEGC</sequence>
<dbReference type="InterPro" id="IPR000601">
    <property type="entry name" value="PKD_dom"/>
</dbReference>
<dbReference type="RefSeq" id="WP_241054342.1">
    <property type="nucleotide sequence ID" value="NZ_JAKZBV010000001.1"/>
</dbReference>
<dbReference type="Proteomes" id="UP001202922">
    <property type="component" value="Unassembled WGS sequence"/>
</dbReference>
<reference evidence="2 3" key="1">
    <citation type="submission" date="2022-03" db="EMBL/GenBank/DDBJ databases">
        <title>Sinomonas sp. isolated from a soil.</title>
        <authorList>
            <person name="Han J."/>
            <person name="Kim D.-U."/>
        </authorList>
    </citation>
    <scope>NUCLEOTIDE SEQUENCE [LARGE SCALE GENOMIC DNA]</scope>
    <source>
        <strain evidence="2 3">5-5</strain>
    </source>
</reference>
<keyword evidence="3" id="KW-1185">Reference proteome</keyword>
<feature type="domain" description="PKD" evidence="1">
    <location>
        <begin position="94"/>
        <end position="141"/>
    </location>
</feature>
<gene>
    <name evidence="2" type="ORF">L0M17_12660</name>
</gene>
<protein>
    <recommendedName>
        <fullName evidence="1">PKD domain-containing protein</fullName>
    </recommendedName>
</protein>
<proteinExistence type="predicted"/>
<dbReference type="PROSITE" id="PS50093">
    <property type="entry name" value="PKD"/>
    <property type="match status" value="1"/>
</dbReference>